<comment type="caution">
    <text evidence="11">The sequence shown here is derived from an EMBL/GenBank/DDBJ whole genome shotgun (WGS) entry which is preliminary data.</text>
</comment>
<dbReference type="GO" id="GO:0000976">
    <property type="term" value="F:transcription cis-regulatory region binding"/>
    <property type="evidence" value="ECO:0007669"/>
    <property type="project" value="TreeGrafter"/>
</dbReference>
<dbReference type="Pfam" id="PF00072">
    <property type="entry name" value="Response_reg"/>
    <property type="match status" value="1"/>
</dbReference>
<protein>
    <submittedName>
        <fullName evidence="11">Two-component system response regulator</fullName>
    </submittedName>
</protein>
<dbReference type="InterPro" id="IPR001789">
    <property type="entry name" value="Sig_transdc_resp-reg_receiver"/>
</dbReference>
<keyword evidence="2" id="KW-0902">Two-component regulatory system</keyword>
<feature type="region of interest" description="Disordered" evidence="8">
    <location>
        <begin position="298"/>
        <end position="318"/>
    </location>
</feature>
<evidence type="ECO:0000313" key="11">
    <source>
        <dbReference type="EMBL" id="OHV23749.1"/>
    </source>
</evidence>
<dbReference type="InterPro" id="IPR011006">
    <property type="entry name" value="CheY-like_superfamily"/>
</dbReference>
<feature type="region of interest" description="Disordered" evidence="8">
    <location>
        <begin position="154"/>
        <end position="177"/>
    </location>
</feature>
<feature type="region of interest" description="Disordered" evidence="8">
    <location>
        <begin position="1"/>
        <end position="28"/>
    </location>
</feature>
<evidence type="ECO:0000256" key="6">
    <source>
        <dbReference type="PROSITE-ProRule" id="PRU00169"/>
    </source>
</evidence>
<dbReference type="PROSITE" id="PS51755">
    <property type="entry name" value="OMPR_PHOB"/>
    <property type="match status" value="1"/>
</dbReference>
<dbReference type="GO" id="GO:0005829">
    <property type="term" value="C:cytosol"/>
    <property type="evidence" value="ECO:0007669"/>
    <property type="project" value="TreeGrafter"/>
</dbReference>
<keyword evidence="1" id="KW-0597">Phosphoprotein</keyword>
<keyword evidence="12" id="KW-1185">Reference proteome</keyword>
<dbReference type="Gene3D" id="3.40.50.2300">
    <property type="match status" value="1"/>
</dbReference>
<evidence type="ECO:0000256" key="3">
    <source>
        <dbReference type="ARBA" id="ARBA00023015"/>
    </source>
</evidence>
<dbReference type="OrthoDB" id="116118at2"/>
<keyword evidence="5" id="KW-0804">Transcription</keyword>
<dbReference type="PROSITE" id="PS50110">
    <property type="entry name" value="RESPONSE_REGULATORY"/>
    <property type="match status" value="1"/>
</dbReference>
<feature type="DNA-binding region" description="OmpR/PhoB-type" evidence="7">
    <location>
        <begin position="215"/>
        <end position="346"/>
    </location>
</feature>
<organism evidence="11 12">
    <name type="scientific">Parafrankia soli</name>
    <dbReference type="NCBI Taxonomy" id="2599596"/>
    <lineage>
        <taxon>Bacteria</taxon>
        <taxon>Bacillati</taxon>
        <taxon>Actinomycetota</taxon>
        <taxon>Actinomycetes</taxon>
        <taxon>Frankiales</taxon>
        <taxon>Frankiaceae</taxon>
        <taxon>Parafrankia</taxon>
    </lineage>
</organism>
<proteinExistence type="predicted"/>
<dbReference type="SMART" id="SM00862">
    <property type="entry name" value="Trans_reg_C"/>
    <property type="match status" value="1"/>
</dbReference>
<sequence length="352" mass="35155">MWPTASGGGDGAVAPAAPDHGQPSPSLLIADDEANDELLPALRGRGVEVSVVTDGAQALVEIGRLDPSAVLISARLPVVDGVTVIRTVRSVAGRDTTPILFAVGPGDREQAAAALEAGASACVGKPYRLHEVLAMVGAVGGLAAVTAGLGGSGGLSGSGTRMTPAAGRAGSSGGPEGAGGFGAGPEHVGGIGGLLTAGGTGRPGLAGALTVPAASSVLRSGPVVLDVDAHEVTVDGRAVHMPPREFRLLHLLLGHAGRVVTRETLLTEVWGSADTDPNTLAVHVRRLRRRLGDSISGAADGAAAQRHDSADAPGVSSRPVVTSRGLIDVHPPLIESIRGIGYRFRAPAPRPT</sequence>
<dbReference type="InterPro" id="IPR039420">
    <property type="entry name" value="WalR-like"/>
</dbReference>
<keyword evidence="4 7" id="KW-0238">DNA-binding</keyword>
<gene>
    <name evidence="11" type="ORF">BBK14_23970</name>
</gene>
<evidence type="ECO:0000256" key="8">
    <source>
        <dbReference type="SAM" id="MobiDB-lite"/>
    </source>
</evidence>
<keyword evidence="3" id="KW-0805">Transcription regulation</keyword>
<dbReference type="SUPFAM" id="SSF52172">
    <property type="entry name" value="CheY-like"/>
    <property type="match status" value="1"/>
</dbReference>
<evidence type="ECO:0000259" key="10">
    <source>
        <dbReference type="PROSITE" id="PS51755"/>
    </source>
</evidence>
<dbReference type="Gene3D" id="1.10.10.10">
    <property type="entry name" value="Winged helix-like DNA-binding domain superfamily/Winged helix DNA-binding domain"/>
    <property type="match status" value="1"/>
</dbReference>
<dbReference type="GO" id="GO:0032993">
    <property type="term" value="C:protein-DNA complex"/>
    <property type="evidence" value="ECO:0007669"/>
    <property type="project" value="TreeGrafter"/>
</dbReference>
<dbReference type="GO" id="GO:0000156">
    <property type="term" value="F:phosphorelay response regulator activity"/>
    <property type="evidence" value="ECO:0007669"/>
    <property type="project" value="TreeGrafter"/>
</dbReference>
<dbReference type="SUPFAM" id="SSF46894">
    <property type="entry name" value="C-terminal effector domain of the bipartite response regulators"/>
    <property type="match status" value="1"/>
</dbReference>
<dbReference type="EMBL" id="MAXA01000239">
    <property type="protein sequence ID" value="OHV23749.1"/>
    <property type="molecule type" value="Genomic_DNA"/>
</dbReference>
<evidence type="ECO:0000259" key="9">
    <source>
        <dbReference type="PROSITE" id="PS50110"/>
    </source>
</evidence>
<dbReference type="Pfam" id="PF00486">
    <property type="entry name" value="Trans_reg_C"/>
    <property type="match status" value="1"/>
</dbReference>
<dbReference type="SMART" id="SM00448">
    <property type="entry name" value="REC"/>
    <property type="match status" value="1"/>
</dbReference>
<dbReference type="InterPro" id="IPR001867">
    <property type="entry name" value="OmpR/PhoB-type_DNA-bd"/>
</dbReference>
<name>A0A1S1PR79_9ACTN</name>
<dbReference type="InterPro" id="IPR016032">
    <property type="entry name" value="Sig_transdc_resp-reg_C-effctor"/>
</dbReference>
<dbReference type="PANTHER" id="PTHR48111:SF1">
    <property type="entry name" value="TWO-COMPONENT RESPONSE REGULATOR ORR33"/>
    <property type="match status" value="1"/>
</dbReference>
<feature type="domain" description="OmpR/PhoB-type" evidence="10">
    <location>
        <begin position="215"/>
        <end position="346"/>
    </location>
</feature>
<feature type="domain" description="Response regulatory" evidence="9">
    <location>
        <begin position="25"/>
        <end position="140"/>
    </location>
</feature>
<evidence type="ECO:0000256" key="1">
    <source>
        <dbReference type="ARBA" id="ARBA00022553"/>
    </source>
</evidence>
<accession>A0A1S1PR79</accession>
<comment type="caution">
    <text evidence="6">Lacks conserved residue(s) required for the propagation of feature annotation.</text>
</comment>
<evidence type="ECO:0000256" key="4">
    <source>
        <dbReference type="ARBA" id="ARBA00023125"/>
    </source>
</evidence>
<reference evidence="12" key="1">
    <citation type="submission" date="2016-07" db="EMBL/GenBank/DDBJ databases">
        <title>Frankia sp. NRRL B-16219 Genome sequencing.</title>
        <authorList>
            <person name="Ghodhbane-Gtari F."/>
            <person name="Swanson E."/>
            <person name="Gueddou A."/>
            <person name="Louati M."/>
            <person name="Nouioui I."/>
            <person name="Hezbri K."/>
            <person name="Abebe-Akele F."/>
            <person name="Simpson S."/>
            <person name="Morris K."/>
            <person name="Thomas K."/>
            <person name="Gtari M."/>
            <person name="Tisa L.S."/>
        </authorList>
    </citation>
    <scope>NUCLEOTIDE SEQUENCE [LARGE SCALE GENOMIC DNA]</scope>
    <source>
        <strain evidence="12">NRRL B-16219</strain>
    </source>
</reference>
<dbReference type="CDD" id="cd00383">
    <property type="entry name" value="trans_reg_C"/>
    <property type="match status" value="1"/>
</dbReference>
<feature type="compositionally biased region" description="Low complexity" evidence="8">
    <location>
        <begin position="12"/>
        <end position="21"/>
    </location>
</feature>
<evidence type="ECO:0000313" key="12">
    <source>
        <dbReference type="Proteomes" id="UP000179769"/>
    </source>
</evidence>
<dbReference type="PANTHER" id="PTHR48111">
    <property type="entry name" value="REGULATOR OF RPOS"/>
    <property type="match status" value="1"/>
</dbReference>
<dbReference type="RefSeq" id="WP_071065790.1">
    <property type="nucleotide sequence ID" value="NZ_MAXA01000239.1"/>
</dbReference>
<dbReference type="AlphaFoldDB" id="A0A1S1PR79"/>
<feature type="compositionally biased region" description="Gly residues" evidence="8">
    <location>
        <begin position="1"/>
        <end position="11"/>
    </location>
</feature>
<dbReference type="GO" id="GO:0006355">
    <property type="term" value="P:regulation of DNA-templated transcription"/>
    <property type="evidence" value="ECO:0007669"/>
    <property type="project" value="InterPro"/>
</dbReference>
<dbReference type="InterPro" id="IPR036388">
    <property type="entry name" value="WH-like_DNA-bd_sf"/>
</dbReference>
<evidence type="ECO:0000256" key="5">
    <source>
        <dbReference type="ARBA" id="ARBA00023163"/>
    </source>
</evidence>
<evidence type="ECO:0000256" key="7">
    <source>
        <dbReference type="PROSITE-ProRule" id="PRU01091"/>
    </source>
</evidence>
<evidence type="ECO:0000256" key="2">
    <source>
        <dbReference type="ARBA" id="ARBA00023012"/>
    </source>
</evidence>
<dbReference type="Proteomes" id="UP000179769">
    <property type="component" value="Unassembled WGS sequence"/>
</dbReference>